<feature type="compositionally biased region" description="Acidic residues" evidence="1">
    <location>
        <begin position="45"/>
        <end position="62"/>
    </location>
</feature>
<evidence type="ECO:0000313" key="3">
    <source>
        <dbReference type="Proteomes" id="UP000026993"/>
    </source>
</evidence>
<gene>
    <name evidence="2" type="ORF">LP101_031</name>
</gene>
<accession>A0A059T7Z1</accession>
<dbReference type="Proteomes" id="UP000026993">
    <property type="component" value="Segment"/>
</dbReference>
<dbReference type="RefSeq" id="YP_009044832.1">
    <property type="nucleotide sequence ID" value="NC_024387.1"/>
</dbReference>
<organism evidence="2 3">
    <name type="scientific">Listeria phage LP-101</name>
    <dbReference type="NCBI Taxonomy" id="1458856"/>
    <lineage>
        <taxon>Viruses</taxon>
        <taxon>Duplodnaviria</taxon>
        <taxon>Heunggongvirae</taxon>
        <taxon>Uroviricota</taxon>
        <taxon>Caudoviricetes</taxon>
        <taxon>Trabyvirinae</taxon>
        <taxon>Slepowronvirus</taxon>
        <taxon>Slepowronvirus LP101</taxon>
    </lineage>
</organism>
<proteinExistence type="predicted"/>
<name>A0A059T7Z1_9CAUD</name>
<keyword evidence="3" id="KW-1185">Reference proteome</keyword>
<sequence>MKKLLLLVGLLTVFSFGLTACGNSSNDTKEESKEESTSTANESEGLTEEAPAEEEESDSGIIDSEDYATSWSDDWKGLQTKISSVSVFKVDSAKLAEDGEDGEGLIVVNYELNNNSEIDFNTYPDQGVLVADGKQIDASMINSDDLGGELMQGVNKNGAVVYILPTLNDVSDIKEIRLTWSANYETDNYEEDSFKDYDARITLK</sequence>
<dbReference type="GeneID" id="19735946"/>
<feature type="region of interest" description="Disordered" evidence="1">
    <location>
        <begin position="24"/>
        <end position="62"/>
    </location>
</feature>
<dbReference type="EMBL" id="KJ094023">
    <property type="protein sequence ID" value="AHL18810.1"/>
    <property type="molecule type" value="Genomic_DNA"/>
</dbReference>
<protein>
    <recommendedName>
        <fullName evidence="4">DUF4352 domain-containing protein</fullName>
    </recommendedName>
</protein>
<reference evidence="2 3" key="1">
    <citation type="journal article" date="2014" name="Appl. Environ. Microbiol.">
        <title>Comparative genomic and morphological analysis of Listeria phages isolated from farm environments.</title>
        <authorList>
            <person name="Denes T."/>
            <person name="Vongkamjan K."/>
            <person name="Ackermann H.W."/>
            <person name="Moreno Switt A.I."/>
            <person name="Wiedmann M."/>
            <person name="den Bakker H.C."/>
        </authorList>
    </citation>
    <scope>NUCLEOTIDE SEQUENCE [LARGE SCALE GENOMIC DNA]</scope>
</reference>
<dbReference type="PROSITE" id="PS51257">
    <property type="entry name" value="PROKAR_LIPOPROTEIN"/>
    <property type="match status" value="1"/>
</dbReference>
<evidence type="ECO:0000256" key="1">
    <source>
        <dbReference type="SAM" id="MobiDB-lite"/>
    </source>
</evidence>
<evidence type="ECO:0008006" key="4">
    <source>
        <dbReference type="Google" id="ProtNLM"/>
    </source>
</evidence>
<dbReference type="OrthoDB" id="31126at10239"/>
<feature type="compositionally biased region" description="Basic and acidic residues" evidence="1">
    <location>
        <begin position="27"/>
        <end position="36"/>
    </location>
</feature>
<evidence type="ECO:0000313" key="2">
    <source>
        <dbReference type="EMBL" id="AHL18810.1"/>
    </source>
</evidence>
<dbReference type="KEGG" id="vg:19735946"/>